<sequence length="305" mass="34186">MNLDQPLYIYEKDQVPLPLPSDQTLVDENPDYFASSIYGPAEPPSLQSYVQIPVSTAFHANAIPPPNTLFLSSDGVSFHVRNETILESSPRHLKHISRQQIIRLDAPSAELNIILHALYGTSAAAYSPDTNILVNAIDRMPTYGILPQSVIWPLTHLYYLLLSHAPICPLKIYALAAHHNISALAISASAHLLSYDLTTITDDMAERIGAIYLKKLLTLHIERNRSLKQILLRPPHPHPPTNECSFTNQDRLTRTWALVSAHFVWDVQPDITDVPERLSCGICLEVLEDKIKDTVVQWASVKRTI</sequence>
<evidence type="ECO:0000313" key="1">
    <source>
        <dbReference type="EMBL" id="KAF8903300.1"/>
    </source>
</evidence>
<reference evidence="1" key="1">
    <citation type="submission" date="2020-11" db="EMBL/GenBank/DDBJ databases">
        <authorList>
            <consortium name="DOE Joint Genome Institute"/>
            <person name="Ahrendt S."/>
            <person name="Riley R."/>
            <person name="Andreopoulos W."/>
            <person name="LaButti K."/>
            <person name="Pangilinan J."/>
            <person name="Ruiz-duenas F.J."/>
            <person name="Barrasa J.M."/>
            <person name="Sanchez-Garcia M."/>
            <person name="Camarero S."/>
            <person name="Miyauchi S."/>
            <person name="Serrano A."/>
            <person name="Linde D."/>
            <person name="Babiker R."/>
            <person name="Drula E."/>
            <person name="Ayuso-Fernandez I."/>
            <person name="Pacheco R."/>
            <person name="Padilla G."/>
            <person name="Ferreira P."/>
            <person name="Barriuso J."/>
            <person name="Kellner H."/>
            <person name="Castanera R."/>
            <person name="Alfaro M."/>
            <person name="Ramirez L."/>
            <person name="Pisabarro A.G."/>
            <person name="Kuo A."/>
            <person name="Tritt A."/>
            <person name="Lipzen A."/>
            <person name="He G."/>
            <person name="Yan M."/>
            <person name="Ng V."/>
            <person name="Cullen D."/>
            <person name="Martin F."/>
            <person name="Rosso M.-N."/>
            <person name="Henrissat B."/>
            <person name="Hibbett D."/>
            <person name="Martinez A.T."/>
            <person name="Grigoriev I.V."/>
        </authorList>
    </citation>
    <scope>NUCLEOTIDE SEQUENCE</scope>
    <source>
        <strain evidence="1">AH 44721</strain>
    </source>
</reference>
<accession>A0A9P5NQS5</accession>
<evidence type="ECO:0000313" key="2">
    <source>
        <dbReference type="Proteomes" id="UP000724874"/>
    </source>
</evidence>
<dbReference type="Proteomes" id="UP000724874">
    <property type="component" value="Unassembled WGS sequence"/>
</dbReference>
<organism evidence="1 2">
    <name type="scientific">Gymnopilus junonius</name>
    <name type="common">Spectacular rustgill mushroom</name>
    <name type="synonym">Gymnopilus spectabilis subsp. junonius</name>
    <dbReference type="NCBI Taxonomy" id="109634"/>
    <lineage>
        <taxon>Eukaryota</taxon>
        <taxon>Fungi</taxon>
        <taxon>Dikarya</taxon>
        <taxon>Basidiomycota</taxon>
        <taxon>Agaricomycotina</taxon>
        <taxon>Agaricomycetes</taxon>
        <taxon>Agaricomycetidae</taxon>
        <taxon>Agaricales</taxon>
        <taxon>Agaricineae</taxon>
        <taxon>Hymenogastraceae</taxon>
        <taxon>Gymnopilus</taxon>
    </lineage>
</organism>
<keyword evidence="2" id="KW-1185">Reference proteome</keyword>
<dbReference type="EMBL" id="JADNYJ010000031">
    <property type="protein sequence ID" value="KAF8903300.1"/>
    <property type="molecule type" value="Genomic_DNA"/>
</dbReference>
<name>A0A9P5NQS5_GYMJU</name>
<dbReference type="OrthoDB" id="3265815at2759"/>
<dbReference type="AlphaFoldDB" id="A0A9P5NQS5"/>
<protein>
    <recommendedName>
        <fullName evidence="3">BTB domain-containing protein</fullName>
    </recommendedName>
</protein>
<evidence type="ECO:0008006" key="3">
    <source>
        <dbReference type="Google" id="ProtNLM"/>
    </source>
</evidence>
<proteinExistence type="predicted"/>
<comment type="caution">
    <text evidence="1">The sequence shown here is derived from an EMBL/GenBank/DDBJ whole genome shotgun (WGS) entry which is preliminary data.</text>
</comment>
<gene>
    <name evidence="1" type="ORF">CPB84DRAFT_1814685</name>
</gene>